<dbReference type="AlphaFoldDB" id="A0AA88MYF5"/>
<dbReference type="Proteomes" id="UP001187315">
    <property type="component" value="Unassembled WGS sequence"/>
</dbReference>
<sequence length="84" mass="9168">MPLQSLLTGYSTLYRAVLHHIVTALTKGLVCGSCRRFAGMLVAEETDLKLHITGGAFSALQQESHITGYPKTGRSLDIMLHLVK</sequence>
<gene>
    <name evidence="1" type="ORF">Q7C36_009591</name>
</gene>
<evidence type="ECO:0000313" key="2">
    <source>
        <dbReference type="Proteomes" id="UP001187315"/>
    </source>
</evidence>
<proteinExistence type="predicted"/>
<keyword evidence="2" id="KW-1185">Reference proteome</keyword>
<comment type="caution">
    <text evidence="1">The sequence shown here is derived from an EMBL/GenBank/DDBJ whole genome shotgun (WGS) entry which is preliminary data.</text>
</comment>
<protein>
    <submittedName>
        <fullName evidence="1">Uncharacterized protein</fullName>
    </submittedName>
</protein>
<evidence type="ECO:0000313" key="1">
    <source>
        <dbReference type="EMBL" id="KAK2847909.1"/>
    </source>
</evidence>
<dbReference type="EMBL" id="JAVHJS010000009">
    <property type="protein sequence ID" value="KAK2847909.1"/>
    <property type="molecule type" value="Genomic_DNA"/>
</dbReference>
<name>A0AA88MYF5_TACVA</name>
<organism evidence="1 2">
    <name type="scientific">Tachysurus vachellii</name>
    <name type="common">Darkbarbel catfish</name>
    <name type="synonym">Pelteobagrus vachellii</name>
    <dbReference type="NCBI Taxonomy" id="175792"/>
    <lineage>
        <taxon>Eukaryota</taxon>
        <taxon>Metazoa</taxon>
        <taxon>Chordata</taxon>
        <taxon>Craniata</taxon>
        <taxon>Vertebrata</taxon>
        <taxon>Euteleostomi</taxon>
        <taxon>Actinopterygii</taxon>
        <taxon>Neopterygii</taxon>
        <taxon>Teleostei</taxon>
        <taxon>Ostariophysi</taxon>
        <taxon>Siluriformes</taxon>
        <taxon>Bagridae</taxon>
        <taxon>Tachysurus</taxon>
    </lineage>
</organism>
<accession>A0AA88MYF5</accession>
<reference evidence="1" key="1">
    <citation type="submission" date="2023-08" db="EMBL/GenBank/DDBJ databases">
        <title>Pelteobagrus vachellii genome.</title>
        <authorList>
            <person name="Liu H."/>
        </authorList>
    </citation>
    <scope>NUCLEOTIDE SEQUENCE</scope>
    <source>
        <strain evidence="1">PRFRI_2022a</strain>
        <tissue evidence="1">Muscle</tissue>
    </source>
</reference>